<gene>
    <name evidence="1" type="ORF">IE81DRAFT_319188</name>
</gene>
<dbReference type="RefSeq" id="XP_025373461.1">
    <property type="nucleotide sequence ID" value="XM_025512648.1"/>
</dbReference>
<evidence type="ECO:0000313" key="1">
    <source>
        <dbReference type="EMBL" id="PWN46301.1"/>
    </source>
</evidence>
<proteinExistence type="predicted"/>
<organism evidence="1 2">
    <name type="scientific">Ceraceosorus guamensis</name>
    <dbReference type="NCBI Taxonomy" id="1522189"/>
    <lineage>
        <taxon>Eukaryota</taxon>
        <taxon>Fungi</taxon>
        <taxon>Dikarya</taxon>
        <taxon>Basidiomycota</taxon>
        <taxon>Ustilaginomycotina</taxon>
        <taxon>Exobasidiomycetes</taxon>
        <taxon>Ceraceosorales</taxon>
        <taxon>Ceraceosoraceae</taxon>
        <taxon>Ceraceosorus</taxon>
    </lineage>
</organism>
<dbReference type="GeneID" id="37034518"/>
<reference evidence="1 2" key="1">
    <citation type="journal article" date="2018" name="Mol. Biol. Evol.">
        <title>Broad Genomic Sampling Reveals a Smut Pathogenic Ancestry of the Fungal Clade Ustilaginomycotina.</title>
        <authorList>
            <person name="Kijpornyongpan T."/>
            <person name="Mondo S.J."/>
            <person name="Barry K."/>
            <person name="Sandor L."/>
            <person name="Lee J."/>
            <person name="Lipzen A."/>
            <person name="Pangilinan J."/>
            <person name="LaButti K."/>
            <person name="Hainaut M."/>
            <person name="Henrissat B."/>
            <person name="Grigoriev I.V."/>
            <person name="Spatafora J.W."/>
            <person name="Aime M.C."/>
        </authorList>
    </citation>
    <scope>NUCLEOTIDE SEQUENCE [LARGE SCALE GENOMIC DNA]</scope>
    <source>
        <strain evidence="1 2">MCA 4658</strain>
    </source>
</reference>
<dbReference type="InParanoid" id="A0A316WCF0"/>
<protein>
    <submittedName>
        <fullName evidence="1">Uncharacterized protein</fullName>
    </submittedName>
</protein>
<evidence type="ECO:0000313" key="2">
    <source>
        <dbReference type="Proteomes" id="UP000245783"/>
    </source>
</evidence>
<keyword evidence="2" id="KW-1185">Reference proteome</keyword>
<accession>A0A316WCF0</accession>
<dbReference type="EMBL" id="KZ819351">
    <property type="protein sequence ID" value="PWN46301.1"/>
    <property type="molecule type" value="Genomic_DNA"/>
</dbReference>
<name>A0A316WCF0_9BASI</name>
<dbReference type="AlphaFoldDB" id="A0A316WCF0"/>
<dbReference type="Proteomes" id="UP000245783">
    <property type="component" value="Unassembled WGS sequence"/>
</dbReference>
<sequence length="91" mass="9886">MTDQQSAFEHALPCPYMLLEPSPRGESVFCLHVLVFVLLDTLKTRASGMQESDETRFVPDPIGVDLPVMCVRACETSPPLPLPACADSPIG</sequence>